<gene>
    <name evidence="1" type="ORF">LZ016_13100</name>
</gene>
<evidence type="ECO:0000313" key="1">
    <source>
        <dbReference type="EMBL" id="MCH8617032.1"/>
    </source>
</evidence>
<sequence length="142" mass="15984">MKSRLFRHYIEGVPQLHLTKVAFGCRDLDALRSRVDARAEQGEVRVVTRMRPKRADELVGGNLYWIVKHRIIGGQRILAFEDRPDGRINIVCSGELQTVAPIPKRAHQGWRYFEAEIPAGDESGLAELPAQLYGRLAALALV</sequence>
<reference evidence="1 2" key="1">
    <citation type="submission" date="2022-03" db="EMBL/GenBank/DDBJ databases">
        <authorList>
            <person name="Jo J.-H."/>
            <person name="Im W.-T."/>
        </authorList>
    </citation>
    <scope>NUCLEOTIDE SEQUENCE [LARGE SCALE GENOMIC DNA]</scope>
    <source>
        <strain evidence="1 2">SM33</strain>
    </source>
</reference>
<dbReference type="Pfam" id="PF07370">
    <property type="entry name" value="DUF1489"/>
    <property type="match status" value="1"/>
</dbReference>
<dbReference type="InterPro" id="IPR008320">
    <property type="entry name" value="UCP032025"/>
</dbReference>
<dbReference type="RefSeq" id="WP_241447908.1">
    <property type="nucleotide sequence ID" value="NZ_JAKZHW010000002.1"/>
</dbReference>
<proteinExistence type="predicted"/>
<dbReference type="Proteomes" id="UP001203058">
    <property type="component" value="Unassembled WGS sequence"/>
</dbReference>
<accession>A0ABS9VPZ8</accession>
<evidence type="ECO:0000313" key="2">
    <source>
        <dbReference type="Proteomes" id="UP001203058"/>
    </source>
</evidence>
<protein>
    <submittedName>
        <fullName evidence="1">DUF1489 family protein</fullName>
    </submittedName>
</protein>
<keyword evidence="2" id="KW-1185">Reference proteome</keyword>
<organism evidence="1 2">
    <name type="scientific">Sphingomonas telluris</name>
    <dbReference type="NCBI Taxonomy" id="2907998"/>
    <lineage>
        <taxon>Bacteria</taxon>
        <taxon>Pseudomonadati</taxon>
        <taxon>Pseudomonadota</taxon>
        <taxon>Alphaproteobacteria</taxon>
        <taxon>Sphingomonadales</taxon>
        <taxon>Sphingomonadaceae</taxon>
        <taxon>Sphingomonas</taxon>
    </lineage>
</organism>
<comment type="caution">
    <text evidence="1">The sequence shown here is derived from an EMBL/GenBank/DDBJ whole genome shotgun (WGS) entry which is preliminary data.</text>
</comment>
<name>A0ABS9VPZ8_9SPHN</name>
<dbReference type="EMBL" id="JAKZHW010000002">
    <property type="protein sequence ID" value="MCH8617032.1"/>
    <property type="molecule type" value="Genomic_DNA"/>
</dbReference>